<evidence type="ECO:0000259" key="1">
    <source>
        <dbReference type="SMART" id="SM00331"/>
    </source>
</evidence>
<dbReference type="InterPro" id="IPR001932">
    <property type="entry name" value="PPM-type_phosphatase-like_dom"/>
</dbReference>
<dbReference type="OrthoDB" id="479131at2"/>
<proteinExistence type="predicted"/>
<dbReference type="InterPro" id="IPR039248">
    <property type="entry name" value="Ptase_RsbX"/>
</dbReference>
<dbReference type="InterPro" id="IPR036457">
    <property type="entry name" value="PPM-type-like_dom_sf"/>
</dbReference>
<organism evidence="2 3">
    <name type="scientific">Teichococcus coralli</name>
    <dbReference type="NCBI Taxonomy" id="2545983"/>
    <lineage>
        <taxon>Bacteria</taxon>
        <taxon>Pseudomonadati</taxon>
        <taxon>Pseudomonadota</taxon>
        <taxon>Alphaproteobacteria</taxon>
        <taxon>Acetobacterales</taxon>
        <taxon>Roseomonadaceae</taxon>
        <taxon>Roseomonas</taxon>
    </lineage>
</organism>
<dbReference type="Proteomes" id="UP000460715">
    <property type="component" value="Unassembled WGS sequence"/>
</dbReference>
<dbReference type="EMBL" id="SNVJ01000006">
    <property type="protein sequence ID" value="MXP63504.1"/>
    <property type="molecule type" value="Genomic_DNA"/>
</dbReference>
<protein>
    <submittedName>
        <fullName evidence="2">Anti-sigma regulatory factor</fullName>
    </submittedName>
</protein>
<keyword evidence="3" id="KW-1185">Reference proteome</keyword>
<dbReference type="Gene3D" id="3.30.565.10">
    <property type="entry name" value="Histidine kinase-like ATPase, C-terminal domain"/>
    <property type="match status" value="1"/>
</dbReference>
<gene>
    <name evidence="2" type="ORF">E0493_09100</name>
</gene>
<name>A0A845BBN6_9PROT</name>
<dbReference type="InterPro" id="IPR036890">
    <property type="entry name" value="HATPase_C_sf"/>
</dbReference>
<evidence type="ECO:0000313" key="3">
    <source>
        <dbReference type="Proteomes" id="UP000460715"/>
    </source>
</evidence>
<dbReference type="AlphaFoldDB" id="A0A845BBN6"/>
<dbReference type="InterPro" id="IPR003594">
    <property type="entry name" value="HATPase_dom"/>
</dbReference>
<dbReference type="PANTHER" id="PTHR35801:SF1">
    <property type="entry name" value="PHOSPHOSERINE PHOSPHATASE RSBX"/>
    <property type="match status" value="1"/>
</dbReference>
<dbReference type="SMART" id="SM00331">
    <property type="entry name" value="PP2C_SIG"/>
    <property type="match status" value="1"/>
</dbReference>
<reference evidence="2 3" key="1">
    <citation type="submission" date="2019-03" db="EMBL/GenBank/DDBJ databases">
        <title>Roseomonas sp. a novel Roseomonas species isolated from Sea whip Gorgonian.</title>
        <authorList>
            <person name="Li F."/>
            <person name="Pan X."/>
            <person name="Huang S."/>
            <person name="Li Z."/>
            <person name="Meng B."/>
        </authorList>
    </citation>
    <scope>NUCLEOTIDE SEQUENCE [LARGE SCALE GENOMIC DNA]</scope>
    <source>
        <strain evidence="2 3">M0104</strain>
    </source>
</reference>
<accession>A0A845BBN6</accession>
<dbReference type="Gene3D" id="3.60.40.10">
    <property type="entry name" value="PPM-type phosphatase domain"/>
    <property type="match status" value="1"/>
</dbReference>
<evidence type="ECO:0000313" key="2">
    <source>
        <dbReference type="EMBL" id="MXP63504.1"/>
    </source>
</evidence>
<comment type="caution">
    <text evidence="2">The sequence shown here is derived from an EMBL/GenBank/DDBJ whole genome shotgun (WGS) entry which is preliminary data.</text>
</comment>
<dbReference type="PANTHER" id="PTHR35801">
    <property type="entry name" value="PHOSPHOSERINE PHOSPHATASE RSBX"/>
    <property type="match status" value="1"/>
</dbReference>
<sequence length="338" mass="34163">MQALAVEDPSGVAAARREAVARADGQGMGEAGLGAVALVATEMATNLLKHAGRGTVLAGTYGSLPDAADADDGGVELIALDRGPGMADVLACRRDGFSTAGSAGQGLGAIARQSALFEIFSRPGQGTAMLARIPRRPRSAPAATQATTWGAVSVALAGQEVCGDAWGVRALPEGLELMVADGLGHGPAAAKAAAAALRCFFGSAGRAPAAMLEAMHGELRPTRGAAAAVARLQGSTIVFAGLGNISGVAVGGGEMRRMVSMNGTLGHAARRFQAFTSTLPPSPLLVLHSDGIGSGWRLEDYPGLAMLHPSLIAAVLFRDFGRPRDDATVLVARWGAAP</sequence>
<dbReference type="Pfam" id="PF13581">
    <property type="entry name" value="HATPase_c_2"/>
    <property type="match status" value="1"/>
</dbReference>
<dbReference type="SUPFAM" id="SSF55874">
    <property type="entry name" value="ATPase domain of HSP90 chaperone/DNA topoisomerase II/histidine kinase"/>
    <property type="match status" value="1"/>
</dbReference>
<dbReference type="Pfam" id="PF07228">
    <property type="entry name" value="SpoIIE"/>
    <property type="match status" value="1"/>
</dbReference>
<feature type="domain" description="PPM-type phosphatase" evidence="1">
    <location>
        <begin position="146"/>
        <end position="334"/>
    </location>
</feature>
<dbReference type="SUPFAM" id="SSF81606">
    <property type="entry name" value="PP2C-like"/>
    <property type="match status" value="1"/>
</dbReference>